<evidence type="ECO:0000313" key="6">
    <source>
        <dbReference type="Proteomes" id="UP000776276"/>
    </source>
</evidence>
<feature type="transmembrane region" description="Helical" evidence="3">
    <location>
        <begin position="46"/>
        <end position="64"/>
    </location>
</feature>
<dbReference type="PANTHER" id="PTHR42865:SF7">
    <property type="entry name" value="PROTON_GLUTAMATE-ASPARTATE SYMPORTER"/>
    <property type="match status" value="1"/>
</dbReference>
<comment type="subcellular location">
    <subcellularLocation>
        <location evidence="1">Cell membrane</location>
        <topology evidence="1">Multi-pass membrane protein</topology>
    </subcellularLocation>
</comment>
<evidence type="ECO:0000256" key="2">
    <source>
        <dbReference type="ARBA" id="ARBA00022475"/>
    </source>
</evidence>
<keyword evidence="3" id="KW-0812">Transmembrane</keyword>
<evidence type="ECO:0000313" key="5">
    <source>
        <dbReference type="EMBL" id="MBU3078229.1"/>
    </source>
</evidence>
<keyword evidence="4" id="KW-0732">Signal</keyword>
<dbReference type="RefSeq" id="WP_216324142.1">
    <property type="nucleotide sequence ID" value="NZ_JAHKRT010000005.1"/>
</dbReference>
<sequence>MKRSLTPFILAGLVLGLAAGFAAHAALAPDGRAALAAGLSTVTGLFLRLIKMIIAPLVLATLIGGIAKMDNAASLGRIGLRTMGWFIGASLVSLSLGLVLVTVLQPGRGANLVVAVAAGPSPVEAFSMNGFLDHLVPTSIVAAMAQNEVLQIVLFSVLAGVGLLSMGSAALPLLDAVDALATLMLRLTGYVMWLSPLAVFAAVAAAIAVEGPGIVLVYGRFLGGFYLGIALLWLLLFAAGAAMAGRRILGLPAVLRAPLMLAFSTASSEAALAPTLAALERFGVRPRVAGFVLPLGYSFNLDGTMMYCTFAAIFIAQAYDVPLSLWQQLSMLLTLMVTSKGIAGVPRAAIVVLAATLPRFGIPEAGLLALLGIDHFVDMGRTATNVVGNSIAAVVVDRAERRAEQASAETPPLEAAAIPWNSLSTPSQM</sequence>
<keyword evidence="3" id="KW-1133">Transmembrane helix</keyword>
<feature type="transmembrane region" description="Helical" evidence="3">
    <location>
        <begin position="225"/>
        <end position="245"/>
    </location>
</feature>
<comment type="caution">
    <text evidence="5">The sequence shown here is derived from an EMBL/GenBank/DDBJ whole genome shotgun (WGS) entry which is preliminary data.</text>
</comment>
<dbReference type="Pfam" id="PF00375">
    <property type="entry name" value="SDF"/>
    <property type="match status" value="1"/>
</dbReference>
<keyword evidence="6" id="KW-1185">Reference proteome</keyword>
<dbReference type="EMBL" id="JAHKRT010000005">
    <property type="protein sequence ID" value="MBU3078229.1"/>
    <property type="molecule type" value="Genomic_DNA"/>
</dbReference>
<feature type="transmembrane region" description="Helical" evidence="3">
    <location>
        <begin position="85"/>
        <end position="105"/>
    </location>
</feature>
<protein>
    <submittedName>
        <fullName evidence="5">Dicarboxylate/amino acid:cation symporter</fullName>
    </submittedName>
</protein>
<feature type="transmembrane region" description="Helical" evidence="3">
    <location>
        <begin position="152"/>
        <end position="173"/>
    </location>
</feature>
<dbReference type="Proteomes" id="UP000776276">
    <property type="component" value="Unassembled WGS sequence"/>
</dbReference>
<reference evidence="5 6" key="1">
    <citation type="submission" date="2021-06" db="EMBL/GenBank/DDBJ databases">
        <title>Sphingomonas sp. XMGL2, whole genome shotgun sequencing project.</title>
        <authorList>
            <person name="Zhao G."/>
            <person name="Shen L."/>
        </authorList>
    </citation>
    <scope>NUCLEOTIDE SEQUENCE [LARGE SCALE GENOMIC DNA]</scope>
    <source>
        <strain evidence="5 6">XMGL2</strain>
    </source>
</reference>
<organism evidence="5 6">
    <name type="scientific">Sphingomonas quercus</name>
    <dbReference type="NCBI Taxonomy" id="2842451"/>
    <lineage>
        <taxon>Bacteria</taxon>
        <taxon>Pseudomonadati</taxon>
        <taxon>Pseudomonadota</taxon>
        <taxon>Alphaproteobacteria</taxon>
        <taxon>Sphingomonadales</taxon>
        <taxon>Sphingomonadaceae</taxon>
        <taxon>Sphingomonas</taxon>
    </lineage>
</organism>
<evidence type="ECO:0000256" key="3">
    <source>
        <dbReference type="SAM" id="Phobius"/>
    </source>
</evidence>
<keyword evidence="3" id="KW-0472">Membrane</keyword>
<name>A0ABS6BJ71_9SPHN</name>
<evidence type="ECO:0000256" key="1">
    <source>
        <dbReference type="ARBA" id="ARBA00004651"/>
    </source>
</evidence>
<accession>A0ABS6BJ71</accession>
<dbReference type="PANTHER" id="PTHR42865">
    <property type="entry name" value="PROTON/GLUTAMATE-ASPARTATE SYMPORTER"/>
    <property type="match status" value="1"/>
</dbReference>
<feature type="signal peptide" evidence="4">
    <location>
        <begin position="1"/>
        <end position="25"/>
    </location>
</feature>
<dbReference type="InterPro" id="IPR001991">
    <property type="entry name" value="Na-dicarboxylate_symporter"/>
</dbReference>
<keyword evidence="2" id="KW-1003">Cell membrane</keyword>
<gene>
    <name evidence="5" type="ORF">KOF26_10150</name>
</gene>
<feature type="transmembrane region" description="Helical" evidence="3">
    <location>
        <begin position="193"/>
        <end position="218"/>
    </location>
</feature>
<feature type="chain" id="PRO_5046778901" evidence="4">
    <location>
        <begin position="26"/>
        <end position="429"/>
    </location>
</feature>
<proteinExistence type="predicted"/>
<evidence type="ECO:0000256" key="4">
    <source>
        <dbReference type="SAM" id="SignalP"/>
    </source>
</evidence>